<dbReference type="Proteomes" id="UP000199537">
    <property type="component" value="Unassembled WGS sequence"/>
</dbReference>
<accession>A0A1I7NFF7</accession>
<dbReference type="GO" id="GO:0008239">
    <property type="term" value="F:dipeptidyl-peptidase activity"/>
    <property type="evidence" value="ECO:0007669"/>
    <property type="project" value="InterPro"/>
</dbReference>
<dbReference type="Pfam" id="PF08530">
    <property type="entry name" value="PepX_C"/>
    <property type="match status" value="1"/>
</dbReference>
<feature type="domain" description="Xaa-Pro dipeptidyl-peptidase C-terminal" evidence="2">
    <location>
        <begin position="376"/>
        <end position="637"/>
    </location>
</feature>
<evidence type="ECO:0000256" key="1">
    <source>
        <dbReference type="ARBA" id="ARBA00022801"/>
    </source>
</evidence>
<organism evidence="3 4">
    <name type="scientific">Thermoflavifilum thermophilum</name>
    <dbReference type="NCBI Taxonomy" id="1393122"/>
    <lineage>
        <taxon>Bacteria</taxon>
        <taxon>Pseudomonadati</taxon>
        <taxon>Bacteroidota</taxon>
        <taxon>Chitinophagia</taxon>
        <taxon>Chitinophagales</taxon>
        <taxon>Chitinophagaceae</taxon>
        <taxon>Thermoflavifilum</taxon>
    </lineage>
</organism>
<dbReference type="InterPro" id="IPR005674">
    <property type="entry name" value="CocE/Ser_esterase"/>
</dbReference>
<dbReference type="Gene3D" id="2.60.120.260">
    <property type="entry name" value="Galactose-binding domain-like"/>
    <property type="match status" value="1"/>
</dbReference>
<sequence length="643" mass="74785">MQESSHIKATNSMKSHPQLFIMKQTVISHFLLHKFTSLCLATMIALLASCQSRSQTITYVKEEVMIPMRDGVKLFTRIYIPQNVKEPVPILLMRSPYSSWNMGTVPPDEDPYVRDMAKEGYIFVYQNIRGKQRSEGKFVMQRPVIANRVADTVDESTDTYDTIEWLLKHVKNNNGKVGQLGISYPGWLALVSSGYPHPALKAVSPQAEMGDLFLGDDFHHNGAFRLSYGFEYSFEEEAAKGDTSFPFPQYDLYDWYLRLGPLSNVNEQYFHHRIPTWDAFVQHPDYDSFWQHQSPLSYIDTPRIPTLHVGGFWDQEDINGPQLMYSHMEKYDVHHDNFICLGPWYHGQWVNEDVEQIGNYHMGSNTAAYFQQQIQKAWFDYWLKGKGNGHFPEAIVFQTGSNQWKTYDTWPPRNAIHRQLFIQANGQLSFHKPQTQDSLAFDAYISDPRHPVPYRSRPIEKTYSPHSRWRTWLTEDQRFVDHRPDVATWETPPLDSNLTVTGDIVAHLFASTTGTDADWVVKLIDVYPDLDSLHPTMSGYELMVASEVFRGRFRKSFTQPEPIQPGKVEAYVVDLHQINHVFRKGHRLMVQIQSTWFPVIDRNPQRYVPNIFEAKENDFQTATQRIYRNARYATYVDLPVMKE</sequence>
<dbReference type="NCBIfam" id="TIGR00976">
    <property type="entry name" value="CocE_NonD"/>
    <property type="match status" value="1"/>
</dbReference>
<dbReference type="Gene3D" id="1.10.3020.10">
    <property type="entry name" value="alpha-amino acid ester hydrolase ( Helical cap domain)"/>
    <property type="match status" value="1"/>
</dbReference>
<evidence type="ECO:0000313" key="4">
    <source>
        <dbReference type="Proteomes" id="UP000199537"/>
    </source>
</evidence>
<evidence type="ECO:0000313" key="3">
    <source>
        <dbReference type="EMBL" id="SFV33388.1"/>
    </source>
</evidence>
<dbReference type="AlphaFoldDB" id="A0A1I7NFF7"/>
<gene>
    <name evidence="3" type="ORF">SAMN05660895_1674</name>
</gene>
<dbReference type="Pfam" id="PF02129">
    <property type="entry name" value="Peptidase_S15"/>
    <property type="match status" value="1"/>
</dbReference>
<dbReference type="InterPro" id="IPR000383">
    <property type="entry name" value="Xaa-Pro-like_dom"/>
</dbReference>
<dbReference type="EMBL" id="FPCJ01000001">
    <property type="protein sequence ID" value="SFV33388.1"/>
    <property type="molecule type" value="Genomic_DNA"/>
</dbReference>
<protein>
    <recommendedName>
        <fullName evidence="2">Xaa-Pro dipeptidyl-peptidase C-terminal domain-containing protein</fullName>
    </recommendedName>
</protein>
<dbReference type="InterPro" id="IPR029058">
    <property type="entry name" value="AB_hydrolase_fold"/>
</dbReference>
<dbReference type="InterPro" id="IPR008979">
    <property type="entry name" value="Galactose-bd-like_sf"/>
</dbReference>
<dbReference type="SMART" id="SM00939">
    <property type="entry name" value="PepX_C"/>
    <property type="match status" value="1"/>
</dbReference>
<proteinExistence type="predicted"/>
<name>A0A1I7NFF7_9BACT</name>
<keyword evidence="1" id="KW-0378">Hydrolase</keyword>
<keyword evidence="4" id="KW-1185">Reference proteome</keyword>
<dbReference type="SUPFAM" id="SSF49785">
    <property type="entry name" value="Galactose-binding domain-like"/>
    <property type="match status" value="1"/>
</dbReference>
<dbReference type="Gene3D" id="3.40.50.1820">
    <property type="entry name" value="alpha/beta hydrolase"/>
    <property type="match status" value="1"/>
</dbReference>
<dbReference type="STRING" id="1393122.SAMN05660895_1674"/>
<reference evidence="4" key="1">
    <citation type="submission" date="2016-10" db="EMBL/GenBank/DDBJ databases">
        <authorList>
            <person name="Varghese N."/>
            <person name="Submissions S."/>
        </authorList>
    </citation>
    <scope>NUCLEOTIDE SEQUENCE [LARGE SCALE GENOMIC DNA]</scope>
    <source>
        <strain evidence="4">DSM 14807</strain>
    </source>
</reference>
<dbReference type="InterPro" id="IPR013736">
    <property type="entry name" value="Xaa-Pro_dipept_C"/>
</dbReference>
<dbReference type="SUPFAM" id="SSF53474">
    <property type="entry name" value="alpha/beta-Hydrolases"/>
    <property type="match status" value="1"/>
</dbReference>
<evidence type="ECO:0000259" key="2">
    <source>
        <dbReference type="SMART" id="SM00939"/>
    </source>
</evidence>